<dbReference type="GeneID" id="76461214"/>
<dbReference type="HOGENOM" id="CLU_102092_0_0_4"/>
<dbReference type="InterPro" id="IPR006311">
    <property type="entry name" value="TAT_signal"/>
</dbReference>
<dbReference type="KEGG" id="vei:Veis_2706"/>
<feature type="region of interest" description="Disordered" evidence="1">
    <location>
        <begin position="1"/>
        <end position="23"/>
    </location>
</feature>
<evidence type="ECO:0000313" key="2">
    <source>
        <dbReference type="EMBL" id="ABM58448.1"/>
    </source>
</evidence>
<name>A1WLE1_VEREI</name>
<dbReference type="OrthoDB" id="4929908at2"/>
<evidence type="ECO:0000313" key="3">
    <source>
        <dbReference type="Proteomes" id="UP000000374"/>
    </source>
</evidence>
<organism evidence="2 3">
    <name type="scientific">Verminephrobacter eiseniae (strain EF01-2)</name>
    <dbReference type="NCBI Taxonomy" id="391735"/>
    <lineage>
        <taxon>Bacteria</taxon>
        <taxon>Pseudomonadati</taxon>
        <taxon>Pseudomonadota</taxon>
        <taxon>Betaproteobacteria</taxon>
        <taxon>Burkholderiales</taxon>
        <taxon>Comamonadaceae</taxon>
        <taxon>Verminephrobacter</taxon>
    </lineage>
</organism>
<reference evidence="3" key="1">
    <citation type="submission" date="2006-12" db="EMBL/GenBank/DDBJ databases">
        <title>Complete sequence of chromosome 1 of Verminephrobacter eiseniae EF01-2.</title>
        <authorList>
            <person name="Copeland A."/>
            <person name="Lucas S."/>
            <person name="Lapidus A."/>
            <person name="Barry K."/>
            <person name="Detter J.C."/>
            <person name="Glavina del Rio T."/>
            <person name="Dalin E."/>
            <person name="Tice H."/>
            <person name="Pitluck S."/>
            <person name="Chertkov O."/>
            <person name="Brettin T."/>
            <person name="Bruce D."/>
            <person name="Han C."/>
            <person name="Tapia R."/>
            <person name="Gilna P."/>
            <person name="Schmutz J."/>
            <person name="Larimer F."/>
            <person name="Land M."/>
            <person name="Hauser L."/>
            <person name="Kyrpides N."/>
            <person name="Kim E."/>
            <person name="Stahl D."/>
            <person name="Richardson P."/>
        </authorList>
    </citation>
    <scope>NUCLEOTIDE SEQUENCE [LARGE SCALE GENOMIC DNA]</scope>
    <source>
        <strain evidence="3">EF01-2</strain>
    </source>
</reference>
<dbReference type="eggNOG" id="ENOG502ZBQ1">
    <property type="taxonomic scope" value="Bacteria"/>
</dbReference>
<dbReference type="PROSITE" id="PS51318">
    <property type="entry name" value="TAT"/>
    <property type="match status" value="1"/>
</dbReference>
<keyword evidence="3" id="KW-1185">Reference proteome</keyword>
<proteinExistence type="predicted"/>
<dbReference type="Proteomes" id="UP000000374">
    <property type="component" value="Chromosome"/>
</dbReference>
<sequence>MRTIPITPAPAAARSCSDENGAVPRPDLPLVRREFLKGSGILMGTIVAGSVLAALAPSTVWAVELKTLSQAQGATLMSMARVLYPHKKLPDAVYALLAKDLDAKAAADPATAAMLAQGITALDEAGFAKAGADRRLAIVESMQGQPFFNAVRGQCVTSLYDNDMAFAVFGYPGSSWEKGGYITRGFQDLKWLPAPSAEQSPAPFMG</sequence>
<evidence type="ECO:0008006" key="4">
    <source>
        <dbReference type="Google" id="ProtNLM"/>
    </source>
</evidence>
<feature type="compositionally biased region" description="Low complexity" evidence="1">
    <location>
        <begin position="1"/>
        <end position="13"/>
    </location>
</feature>
<dbReference type="AlphaFoldDB" id="A1WLE1"/>
<accession>A1WLE1</accession>
<dbReference type="RefSeq" id="WP_011810446.1">
    <property type="nucleotide sequence ID" value="NC_008786.1"/>
</dbReference>
<gene>
    <name evidence="2" type="ordered locus">Veis_2706</name>
</gene>
<dbReference type="STRING" id="391735.Veis_2706"/>
<protein>
    <recommendedName>
        <fullName evidence="4">Tat (Twin-arginine translocation) pathway signal sequence</fullName>
    </recommendedName>
</protein>
<dbReference type="EMBL" id="CP000542">
    <property type="protein sequence ID" value="ABM58448.1"/>
    <property type="molecule type" value="Genomic_DNA"/>
</dbReference>
<evidence type="ECO:0000256" key="1">
    <source>
        <dbReference type="SAM" id="MobiDB-lite"/>
    </source>
</evidence>